<feature type="region of interest" description="Disordered" evidence="1">
    <location>
        <begin position="79"/>
        <end position="110"/>
    </location>
</feature>
<feature type="region of interest" description="Disordered" evidence="1">
    <location>
        <begin position="138"/>
        <end position="175"/>
    </location>
</feature>
<organism evidence="2 3">
    <name type="scientific">Dendrobium thyrsiflorum</name>
    <name type="common">Pinecone-like raceme dendrobium</name>
    <name type="synonym">Orchid</name>
    <dbReference type="NCBI Taxonomy" id="117978"/>
    <lineage>
        <taxon>Eukaryota</taxon>
        <taxon>Viridiplantae</taxon>
        <taxon>Streptophyta</taxon>
        <taxon>Embryophyta</taxon>
        <taxon>Tracheophyta</taxon>
        <taxon>Spermatophyta</taxon>
        <taxon>Magnoliopsida</taxon>
        <taxon>Liliopsida</taxon>
        <taxon>Asparagales</taxon>
        <taxon>Orchidaceae</taxon>
        <taxon>Epidendroideae</taxon>
        <taxon>Malaxideae</taxon>
        <taxon>Dendrobiinae</taxon>
        <taxon>Dendrobium</taxon>
    </lineage>
</organism>
<reference evidence="2 3" key="1">
    <citation type="journal article" date="2024" name="Plant Biotechnol. J.">
        <title>Dendrobium thyrsiflorum genome and its molecular insights into genes involved in important horticultural traits.</title>
        <authorList>
            <person name="Chen B."/>
            <person name="Wang J.Y."/>
            <person name="Zheng P.J."/>
            <person name="Li K.L."/>
            <person name="Liang Y.M."/>
            <person name="Chen X.F."/>
            <person name="Zhang C."/>
            <person name="Zhao X."/>
            <person name="He X."/>
            <person name="Zhang G.Q."/>
            <person name="Liu Z.J."/>
            <person name="Xu Q."/>
        </authorList>
    </citation>
    <scope>NUCLEOTIDE SEQUENCE [LARGE SCALE GENOMIC DNA]</scope>
    <source>
        <strain evidence="2">GZMU011</strain>
    </source>
</reference>
<evidence type="ECO:0000313" key="3">
    <source>
        <dbReference type="Proteomes" id="UP001552299"/>
    </source>
</evidence>
<feature type="compositionally biased region" description="Basic and acidic residues" evidence="1">
    <location>
        <begin position="139"/>
        <end position="151"/>
    </location>
</feature>
<name>A0ABD0UF30_DENTH</name>
<proteinExistence type="predicted"/>
<dbReference type="EMBL" id="JANQDX010000015">
    <property type="protein sequence ID" value="KAL0911298.1"/>
    <property type="molecule type" value="Genomic_DNA"/>
</dbReference>
<feature type="compositionally biased region" description="Basic residues" evidence="1">
    <location>
        <begin position="94"/>
        <end position="110"/>
    </location>
</feature>
<sequence>MRNMGSTMDMTTESFNKFRFRVYHNKLKTGVGGNEDEPDQDPMVPSSRAIVFPGHLSIFQFSKNLAKSRIFEENPAAFRRPLPGAGREEGRAARSGKGRSQGHARARARKRGVGGVIGVGSLVDGRLRHAGGVGVQGRESFDRLGHGDGRSSGRSLAWVGSTASTGGGSGSGGRSLRRWLEVGSRTTRARRLASAGSVRKSDRWNRTVGEVGLVRPEQAEARIEGRRRLVGPEQEVKAAVGIGSPESDRRSMANSHQSKALCMKDFDDDNIPLVRPVALYELRDDFFDPELCALSDLLKKKCSFDLSFVLDRFTEGIMPLI</sequence>
<dbReference type="Proteomes" id="UP001552299">
    <property type="component" value="Unassembled WGS sequence"/>
</dbReference>
<keyword evidence="3" id="KW-1185">Reference proteome</keyword>
<gene>
    <name evidence="2" type="ORF">M5K25_019430</name>
</gene>
<dbReference type="AlphaFoldDB" id="A0ABD0UF30"/>
<evidence type="ECO:0000313" key="2">
    <source>
        <dbReference type="EMBL" id="KAL0911298.1"/>
    </source>
</evidence>
<comment type="caution">
    <text evidence="2">The sequence shown here is derived from an EMBL/GenBank/DDBJ whole genome shotgun (WGS) entry which is preliminary data.</text>
</comment>
<accession>A0ABD0UF30</accession>
<evidence type="ECO:0000256" key="1">
    <source>
        <dbReference type="SAM" id="MobiDB-lite"/>
    </source>
</evidence>
<protein>
    <submittedName>
        <fullName evidence="2">Uncharacterized protein</fullName>
    </submittedName>
</protein>